<dbReference type="Proteomes" id="UP000032142">
    <property type="component" value="Unassembled WGS sequence"/>
</dbReference>
<dbReference type="EMBL" id="JRRC01033653">
    <property type="protein sequence ID" value="KHF98242.1"/>
    <property type="molecule type" value="Genomic_DNA"/>
</dbReference>
<evidence type="ECO:0000313" key="2">
    <source>
        <dbReference type="Proteomes" id="UP000032142"/>
    </source>
</evidence>
<evidence type="ECO:0000313" key="1">
    <source>
        <dbReference type="EMBL" id="KHF98242.1"/>
    </source>
</evidence>
<proteinExistence type="predicted"/>
<protein>
    <submittedName>
        <fullName evidence="1">Uncharacterized protein</fullName>
    </submittedName>
</protein>
<name>A0A0B0M848_GOSAR</name>
<gene>
    <name evidence="1" type="ORF">F383_37600</name>
</gene>
<keyword evidence="2" id="KW-1185">Reference proteome</keyword>
<sequence>MVLLTDINQNPMS</sequence>
<organism evidence="1 2">
    <name type="scientific">Gossypium arboreum</name>
    <name type="common">Tree cotton</name>
    <name type="synonym">Gossypium nanking</name>
    <dbReference type="NCBI Taxonomy" id="29729"/>
    <lineage>
        <taxon>Eukaryota</taxon>
        <taxon>Viridiplantae</taxon>
        <taxon>Streptophyta</taxon>
        <taxon>Embryophyta</taxon>
        <taxon>Tracheophyta</taxon>
        <taxon>Spermatophyta</taxon>
        <taxon>Magnoliopsida</taxon>
        <taxon>eudicotyledons</taxon>
        <taxon>Gunneridae</taxon>
        <taxon>Pentapetalae</taxon>
        <taxon>rosids</taxon>
        <taxon>malvids</taxon>
        <taxon>Malvales</taxon>
        <taxon>Malvaceae</taxon>
        <taxon>Malvoideae</taxon>
        <taxon>Gossypium</taxon>
    </lineage>
</organism>
<accession>A0A0B0M848</accession>
<reference evidence="2" key="1">
    <citation type="submission" date="2014-09" db="EMBL/GenBank/DDBJ databases">
        <authorList>
            <person name="Mudge J."/>
            <person name="Ramaraj T."/>
            <person name="Lindquist I.E."/>
            <person name="Bharti A.K."/>
            <person name="Sundararajan A."/>
            <person name="Cameron C.T."/>
            <person name="Woodward J.E."/>
            <person name="May G.D."/>
            <person name="Brubaker C."/>
            <person name="Broadhvest J."/>
            <person name="Wilkins T.A."/>
        </authorList>
    </citation>
    <scope>NUCLEOTIDE SEQUENCE</scope>
    <source>
        <strain evidence="2">cv. AKA8401</strain>
    </source>
</reference>
<comment type="caution">
    <text evidence="1">The sequence shown here is derived from an EMBL/GenBank/DDBJ whole genome shotgun (WGS) entry which is preliminary data.</text>
</comment>